<evidence type="ECO:0000313" key="3">
    <source>
        <dbReference type="Proteomes" id="UP000289437"/>
    </source>
</evidence>
<sequence>MNRFWLPAIVLFALTAKAQNINFQDLPHIHTALHHLTAIDLGEPIQFIAAADLESFQIERAGDKVLLQPLKESATTNLILWTASRQVAYELDAPGDVAKMNVLVRNLPASPRAAADASSAKERQEGAAAATSQAMLGAQNIVAEQPLKLSPTEVSVSLLHVLHTGEGTFLQYEIVNHSTTPFRVTTPSIARLLPSQTPISLLALRNHQISPQTLSGFKAKPDGTATTVTGESAQTDVSPGASTSGYVLVHRSAATTPEIYQLNFGSSASGALVETVVI</sequence>
<dbReference type="RefSeq" id="WP_128915672.1">
    <property type="nucleotide sequence ID" value="NZ_RDSM01000007.1"/>
</dbReference>
<comment type="caution">
    <text evidence="2">The sequence shown here is derived from an EMBL/GenBank/DDBJ whole genome shotgun (WGS) entry which is preliminary data.</text>
</comment>
<gene>
    <name evidence="2" type="ORF">GRAN_5097</name>
</gene>
<name>A0A4Q0SWG5_9BACT</name>
<dbReference type="OrthoDB" id="109343at2"/>
<evidence type="ECO:0000256" key="1">
    <source>
        <dbReference type="SAM" id="MobiDB-lite"/>
    </source>
</evidence>
<accession>A0A4Q0SWG5</accession>
<dbReference type="AlphaFoldDB" id="A0A4Q0SWG5"/>
<dbReference type="Proteomes" id="UP000289437">
    <property type="component" value="Unassembled WGS sequence"/>
</dbReference>
<dbReference type="EMBL" id="RDSM01000007">
    <property type="protein sequence ID" value="RXH53759.1"/>
    <property type="molecule type" value="Genomic_DNA"/>
</dbReference>
<feature type="compositionally biased region" description="Polar residues" evidence="1">
    <location>
        <begin position="224"/>
        <end position="240"/>
    </location>
</feature>
<evidence type="ECO:0000313" key="2">
    <source>
        <dbReference type="EMBL" id="RXH53759.1"/>
    </source>
</evidence>
<organism evidence="2 3">
    <name type="scientific">Granulicella sibirica</name>
    <dbReference type="NCBI Taxonomy" id="2479048"/>
    <lineage>
        <taxon>Bacteria</taxon>
        <taxon>Pseudomonadati</taxon>
        <taxon>Acidobacteriota</taxon>
        <taxon>Terriglobia</taxon>
        <taxon>Terriglobales</taxon>
        <taxon>Acidobacteriaceae</taxon>
        <taxon>Granulicella</taxon>
    </lineage>
</organism>
<proteinExistence type="predicted"/>
<reference evidence="2 3" key="1">
    <citation type="submission" date="2018-11" db="EMBL/GenBank/DDBJ databases">
        <authorList>
            <person name="Mardanov A.V."/>
            <person name="Ravin N.V."/>
            <person name="Dedysh S.N."/>
        </authorList>
    </citation>
    <scope>NUCLEOTIDE SEQUENCE [LARGE SCALE GENOMIC DNA]</scope>
    <source>
        <strain evidence="2 3">AF10</strain>
    </source>
</reference>
<protein>
    <submittedName>
        <fullName evidence="2">Uncharacterized protein</fullName>
    </submittedName>
</protein>
<keyword evidence="3" id="KW-1185">Reference proteome</keyword>
<feature type="region of interest" description="Disordered" evidence="1">
    <location>
        <begin position="214"/>
        <end position="240"/>
    </location>
</feature>
<reference evidence="3" key="2">
    <citation type="submission" date="2019-02" db="EMBL/GenBank/DDBJ databases">
        <title>Granulicella sibirica sp. nov., a psychrotolerant acidobacterium isolated from an organic soil layer in forested tundra, West Siberia.</title>
        <authorList>
            <person name="Oshkin I.Y."/>
            <person name="Kulichevskaya I.S."/>
            <person name="Rijpstra W.I.C."/>
            <person name="Sinninghe Damste J.S."/>
            <person name="Rakitin A.L."/>
            <person name="Ravin N.V."/>
            <person name="Dedysh S.N."/>
        </authorList>
    </citation>
    <scope>NUCLEOTIDE SEQUENCE [LARGE SCALE GENOMIC DNA]</scope>
    <source>
        <strain evidence="3">AF10</strain>
    </source>
</reference>